<keyword evidence="1" id="KW-0175">Coiled coil</keyword>
<evidence type="ECO:0000313" key="4">
    <source>
        <dbReference type="Proteomes" id="UP000553343"/>
    </source>
</evidence>
<gene>
    <name evidence="3" type="ORF">HXW94_17135</name>
</gene>
<evidence type="ECO:0000313" key="3">
    <source>
        <dbReference type="EMBL" id="NWH06681.1"/>
    </source>
</evidence>
<keyword evidence="2" id="KW-0732">Signal</keyword>
<feature type="signal peptide" evidence="2">
    <location>
        <begin position="1"/>
        <end position="24"/>
    </location>
</feature>
<dbReference type="RefSeq" id="WP_178368134.1">
    <property type="nucleotide sequence ID" value="NZ_JACADJ010000098.1"/>
</dbReference>
<evidence type="ECO:0000256" key="1">
    <source>
        <dbReference type="SAM" id="Coils"/>
    </source>
</evidence>
<accession>A0A850T6F6</accession>
<keyword evidence="4" id="KW-1185">Reference proteome</keyword>
<sequence length="164" mass="18699">MRKNTLIATIITVMALCFMPIAQAQSGNDTVTAQDVKKETKELIDTLQQYTAKQRDQAVKEADQALKKLDGRIDKLENRVDNNWDNMTQAARRKARANLKALRKQRNELAEWYGSFKNSSAGAWEQMKKGFSDAYQALSDSWEKAKRECQLPKPKRPGLVKAPR</sequence>
<feature type="chain" id="PRO_5032312484" evidence="2">
    <location>
        <begin position="25"/>
        <end position="164"/>
    </location>
</feature>
<name>A0A850T6F6_9BACT</name>
<dbReference type="EMBL" id="JACADJ010000098">
    <property type="protein sequence ID" value="NWH06681.1"/>
    <property type="molecule type" value="Genomic_DNA"/>
</dbReference>
<feature type="coiled-coil region" evidence="1">
    <location>
        <begin position="33"/>
        <end position="79"/>
    </location>
</feature>
<protein>
    <submittedName>
        <fullName evidence="3">Uncharacterized protein</fullName>
    </submittedName>
</protein>
<proteinExistence type="predicted"/>
<dbReference type="AlphaFoldDB" id="A0A850T6F6"/>
<dbReference type="SUPFAM" id="SSF58113">
    <property type="entry name" value="Apolipoprotein A-I"/>
    <property type="match status" value="1"/>
</dbReference>
<evidence type="ECO:0000256" key="2">
    <source>
        <dbReference type="SAM" id="SignalP"/>
    </source>
</evidence>
<dbReference type="Proteomes" id="UP000553343">
    <property type="component" value="Unassembled WGS sequence"/>
</dbReference>
<organism evidence="3 4">
    <name type="scientific">Desulfobacter latus</name>
    <dbReference type="NCBI Taxonomy" id="2292"/>
    <lineage>
        <taxon>Bacteria</taxon>
        <taxon>Pseudomonadati</taxon>
        <taxon>Thermodesulfobacteriota</taxon>
        <taxon>Desulfobacteria</taxon>
        <taxon>Desulfobacterales</taxon>
        <taxon>Desulfobacteraceae</taxon>
        <taxon>Desulfobacter</taxon>
    </lineage>
</organism>
<reference evidence="3 4" key="1">
    <citation type="submission" date="2020-06" db="EMBL/GenBank/DDBJ databases">
        <title>High-quality draft genome of sulfate reducer Desulfobacter latus type strain AcrS2 isolated from marine sediment.</title>
        <authorList>
            <person name="Hoppe M."/>
            <person name="Larsen C.K."/>
            <person name="Marshall I.P.G."/>
            <person name="Schramm A."/>
            <person name="Marietou A.G."/>
        </authorList>
    </citation>
    <scope>NUCLEOTIDE SEQUENCE [LARGE SCALE GENOMIC DNA]</scope>
    <source>
        <strain evidence="3 4">AcRS2</strain>
    </source>
</reference>
<comment type="caution">
    <text evidence="3">The sequence shown here is derived from an EMBL/GenBank/DDBJ whole genome shotgun (WGS) entry which is preliminary data.</text>
</comment>